<accession>A0ABS5KZB4</accession>
<evidence type="ECO:0008006" key="5">
    <source>
        <dbReference type="Google" id="ProtNLM"/>
    </source>
</evidence>
<dbReference type="Proteomes" id="UP000730482">
    <property type="component" value="Unassembled WGS sequence"/>
</dbReference>
<reference evidence="3 4" key="1">
    <citation type="submission" date="2020-02" db="EMBL/GenBank/DDBJ databases">
        <title>Acidophilic actinobacteria isolated from forest soil.</title>
        <authorList>
            <person name="Golinska P."/>
        </authorList>
    </citation>
    <scope>NUCLEOTIDE SEQUENCE [LARGE SCALE GENOMIC DNA]</scope>
    <source>
        <strain evidence="3 4">NL8</strain>
    </source>
</reference>
<keyword evidence="2" id="KW-0472">Membrane</keyword>
<keyword evidence="4" id="KW-1185">Reference proteome</keyword>
<feature type="compositionally biased region" description="Low complexity" evidence="1">
    <location>
        <begin position="138"/>
        <end position="155"/>
    </location>
</feature>
<sequence>MTDWTAFDWDGATVDQFVPGDPTAPAGLGKQMRDATDNIHAQMARLKSLSDTGQGWQSPAGKEFVKKAGDTSDLLEKVAGRFGETSTALGTDIRDMPPTADIAWSSGTQWASTLNLAQKKAADAIRRGQQAYHDHQAAQRQIDAADTAAAQHPAPGAVPTPAPTPGASPTPSPDPAMQRLNSQKANAAGDLTKAGNDLDAAVDLRNSEEKAVAGAINNVTDNDGLKESFWDWVGDVVADIGHIAGVIAAIAGAALFVLGMFTGVSELLIAVVTVIAAVTAVTALVCDTVSATDGRGTWLDVGIDVLGVLSLGAGKLLGAGVKAGATAARAEAGAKAISTFKEAWISGEDCAGAWEVAAKASGGLKGADAFKAVAEGADNPWFPNAMKTLFNPAALHAAGPADILAGMRGAAG</sequence>
<evidence type="ECO:0000313" key="3">
    <source>
        <dbReference type="EMBL" id="MBS2551394.1"/>
    </source>
</evidence>
<feature type="compositionally biased region" description="Pro residues" evidence="1">
    <location>
        <begin position="156"/>
        <end position="174"/>
    </location>
</feature>
<protein>
    <recommendedName>
        <fullName evidence="5">Integral membrane protein</fullName>
    </recommendedName>
</protein>
<organism evidence="3 4">
    <name type="scientific">Catenulispora pinistramenti</name>
    <dbReference type="NCBI Taxonomy" id="2705254"/>
    <lineage>
        <taxon>Bacteria</taxon>
        <taxon>Bacillati</taxon>
        <taxon>Actinomycetota</taxon>
        <taxon>Actinomycetes</taxon>
        <taxon>Catenulisporales</taxon>
        <taxon>Catenulisporaceae</taxon>
        <taxon>Catenulispora</taxon>
    </lineage>
</organism>
<feature type="region of interest" description="Disordered" evidence="1">
    <location>
        <begin position="126"/>
        <end position="178"/>
    </location>
</feature>
<feature type="compositionally biased region" description="Basic and acidic residues" evidence="1">
    <location>
        <begin position="126"/>
        <end position="137"/>
    </location>
</feature>
<keyword evidence="2" id="KW-0812">Transmembrane</keyword>
<name>A0ABS5KZB4_9ACTN</name>
<feature type="transmembrane region" description="Helical" evidence="2">
    <location>
        <begin position="267"/>
        <end position="286"/>
    </location>
</feature>
<evidence type="ECO:0000313" key="4">
    <source>
        <dbReference type="Proteomes" id="UP000730482"/>
    </source>
</evidence>
<evidence type="ECO:0000256" key="1">
    <source>
        <dbReference type="SAM" id="MobiDB-lite"/>
    </source>
</evidence>
<comment type="caution">
    <text evidence="3">The sequence shown here is derived from an EMBL/GenBank/DDBJ whole genome shotgun (WGS) entry which is preliminary data.</text>
</comment>
<keyword evidence="2" id="KW-1133">Transmembrane helix</keyword>
<gene>
    <name evidence="3" type="ORF">KGQ19_31445</name>
</gene>
<dbReference type="RefSeq" id="WP_212015882.1">
    <property type="nucleotide sequence ID" value="NZ_JAAFYZ010000137.1"/>
</dbReference>
<feature type="transmembrane region" description="Helical" evidence="2">
    <location>
        <begin position="236"/>
        <end position="261"/>
    </location>
</feature>
<proteinExistence type="predicted"/>
<evidence type="ECO:0000256" key="2">
    <source>
        <dbReference type="SAM" id="Phobius"/>
    </source>
</evidence>
<dbReference type="EMBL" id="JAAFYZ010000137">
    <property type="protein sequence ID" value="MBS2551394.1"/>
    <property type="molecule type" value="Genomic_DNA"/>
</dbReference>